<evidence type="ECO:0000256" key="1">
    <source>
        <dbReference type="SAM" id="MobiDB-lite"/>
    </source>
</evidence>
<dbReference type="KEGG" id="fpn:ABE65_001550"/>
<sequence length="72" mass="8019">MFWLIILGPVAAVVLLAAIVNWRTKLKYRRYNYKYELEEHVSDQNKINNAAAWNASQQNHHSGGGSGGSGGF</sequence>
<dbReference type="EMBL" id="CP015378">
    <property type="protein sequence ID" value="ANC75600.1"/>
    <property type="molecule type" value="Genomic_DNA"/>
</dbReference>
<name>A0A160IJS0_9BACL</name>
<evidence type="ECO:0000256" key="2">
    <source>
        <dbReference type="SAM" id="Phobius"/>
    </source>
</evidence>
<organism evidence="3 4">
    <name type="scientific">Fictibacillus phosphorivorans</name>
    <dbReference type="NCBI Taxonomy" id="1221500"/>
    <lineage>
        <taxon>Bacteria</taxon>
        <taxon>Bacillati</taxon>
        <taxon>Bacillota</taxon>
        <taxon>Bacilli</taxon>
        <taxon>Bacillales</taxon>
        <taxon>Fictibacillaceae</taxon>
        <taxon>Fictibacillus</taxon>
    </lineage>
</organism>
<feature type="transmembrane region" description="Helical" evidence="2">
    <location>
        <begin position="6"/>
        <end position="24"/>
    </location>
</feature>
<dbReference type="AlphaFoldDB" id="A0A160IJS0"/>
<proteinExistence type="predicted"/>
<feature type="compositionally biased region" description="Gly residues" evidence="1">
    <location>
        <begin position="62"/>
        <end position="72"/>
    </location>
</feature>
<evidence type="ECO:0000313" key="4">
    <source>
        <dbReference type="Proteomes" id="UP000076623"/>
    </source>
</evidence>
<gene>
    <name evidence="3" type="ORF">ABE65_001550</name>
</gene>
<keyword evidence="2" id="KW-0812">Transmembrane</keyword>
<keyword evidence="4" id="KW-1185">Reference proteome</keyword>
<keyword evidence="2" id="KW-1133">Transmembrane helix</keyword>
<protein>
    <submittedName>
        <fullName evidence="3">Uncharacterized protein</fullName>
    </submittedName>
</protein>
<accession>A0A160IJS0</accession>
<keyword evidence="2" id="KW-0472">Membrane</keyword>
<reference evidence="3 4" key="1">
    <citation type="submission" date="2016-04" db="EMBL/GenBank/DDBJ databases">
        <title>Complete genome sequence of Fictibacillus phosphorivorans G25-29, a strain toxic to nematodes.</title>
        <authorList>
            <person name="Zheng Z."/>
        </authorList>
    </citation>
    <scope>NUCLEOTIDE SEQUENCE [LARGE SCALE GENOMIC DNA]</scope>
    <source>
        <strain evidence="3 4">G25-29</strain>
    </source>
</reference>
<feature type="region of interest" description="Disordered" evidence="1">
    <location>
        <begin position="52"/>
        <end position="72"/>
    </location>
</feature>
<dbReference type="RefSeq" id="WP_066390858.1">
    <property type="nucleotide sequence ID" value="NZ_CP015378.1"/>
</dbReference>
<dbReference type="Proteomes" id="UP000076623">
    <property type="component" value="Chromosome"/>
</dbReference>
<evidence type="ECO:0000313" key="3">
    <source>
        <dbReference type="EMBL" id="ANC75600.1"/>
    </source>
</evidence>